<evidence type="ECO:0000313" key="3">
    <source>
        <dbReference type="Proteomes" id="UP000075902"/>
    </source>
</evidence>
<name>A0A182UED2_9DIPT</name>
<evidence type="ECO:0000256" key="1">
    <source>
        <dbReference type="SAM" id="MobiDB-lite"/>
    </source>
</evidence>
<protein>
    <submittedName>
        <fullName evidence="2">Uncharacterized protein</fullName>
    </submittedName>
</protein>
<dbReference type="EnsemblMetazoa" id="AMEC018870-RA">
    <property type="protein sequence ID" value="AMEC018870-PA"/>
    <property type="gene ID" value="AMEC018870"/>
</dbReference>
<feature type="compositionally biased region" description="Low complexity" evidence="1">
    <location>
        <begin position="85"/>
        <end position="94"/>
    </location>
</feature>
<feature type="compositionally biased region" description="Basic and acidic residues" evidence="1">
    <location>
        <begin position="112"/>
        <end position="122"/>
    </location>
</feature>
<proteinExistence type="predicted"/>
<dbReference type="AlphaFoldDB" id="A0A182UED2"/>
<reference evidence="2" key="2">
    <citation type="submission" date="2020-05" db="UniProtKB">
        <authorList>
            <consortium name="EnsemblMetazoa"/>
        </authorList>
    </citation>
    <scope>IDENTIFICATION</scope>
    <source>
        <strain evidence="2">CM1001059</strain>
    </source>
</reference>
<feature type="compositionally biased region" description="Pro residues" evidence="1">
    <location>
        <begin position="21"/>
        <end position="40"/>
    </location>
</feature>
<organism evidence="2 3">
    <name type="scientific">Anopheles melas</name>
    <dbReference type="NCBI Taxonomy" id="34690"/>
    <lineage>
        <taxon>Eukaryota</taxon>
        <taxon>Metazoa</taxon>
        <taxon>Ecdysozoa</taxon>
        <taxon>Arthropoda</taxon>
        <taxon>Hexapoda</taxon>
        <taxon>Insecta</taxon>
        <taxon>Pterygota</taxon>
        <taxon>Neoptera</taxon>
        <taxon>Endopterygota</taxon>
        <taxon>Diptera</taxon>
        <taxon>Nematocera</taxon>
        <taxon>Culicoidea</taxon>
        <taxon>Culicidae</taxon>
        <taxon>Anophelinae</taxon>
        <taxon>Anopheles</taxon>
    </lineage>
</organism>
<dbReference type="Proteomes" id="UP000075902">
    <property type="component" value="Unassembled WGS sequence"/>
</dbReference>
<keyword evidence="3" id="KW-1185">Reference proteome</keyword>
<reference evidence="3" key="1">
    <citation type="submission" date="2014-01" db="EMBL/GenBank/DDBJ databases">
        <title>The Genome Sequence of Anopheles melas CM1001059_A (V2).</title>
        <authorList>
            <consortium name="The Broad Institute Genomics Platform"/>
            <person name="Neafsey D.E."/>
            <person name="Besansky N."/>
            <person name="Howell P."/>
            <person name="Walton C."/>
            <person name="Young S.K."/>
            <person name="Zeng Q."/>
            <person name="Gargeya S."/>
            <person name="Fitzgerald M."/>
            <person name="Haas B."/>
            <person name="Abouelleil A."/>
            <person name="Allen A.W."/>
            <person name="Alvarado L."/>
            <person name="Arachchi H.M."/>
            <person name="Berlin A.M."/>
            <person name="Chapman S.B."/>
            <person name="Gainer-Dewar J."/>
            <person name="Goldberg J."/>
            <person name="Griggs A."/>
            <person name="Gujja S."/>
            <person name="Hansen M."/>
            <person name="Howarth C."/>
            <person name="Imamovic A."/>
            <person name="Ireland A."/>
            <person name="Larimer J."/>
            <person name="McCowan C."/>
            <person name="Murphy C."/>
            <person name="Pearson M."/>
            <person name="Poon T.W."/>
            <person name="Priest M."/>
            <person name="Roberts A."/>
            <person name="Saif S."/>
            <person name="Shea T."/>
            <person name="Sisk P."/>
            <person name="Sykes S."/>
            <person name="Wortman J."/>
            <person name="Nusbaum C."/>
            <person name="Birren B."/>
        </authorList>
    </citation>
    <scope>NUCLEOTIDE SEQUENCE [LARGE SCALE GENOMIC DNA]</scope>
    <source>
        <strain evidence="3">CM1001059</strain>
    </source>
</reference>
<feature type="region of interest" description="Disordered" evidence="1">
    <location>
        <begin position="1"/>
        <end position="122"/>
    </location>
</feature>
<accession>A0A182UED2</accession>
<evidence type="ECO:0000313" key="2">
    <source>
        <dbReference type="EnsemblMetazoa" id="AMEC018870-PA"/>
    </source>
</evidence>
<dbReference type="VEuPathDB" id="VectorBase:AMEC018870"/>
<sequence length="122" mass="12932">MTGPLAAQSAHQVLDEVITPFPAPPSPLPSPPYSASPLPEPYDDGSPVAKPSRSRSNYSGPYDGGSPVAGPSRGKTQRTGMSRATSPRSRSPIRYPTPPRPTTRPNQLERCVTGKDVGKRPT</sequence>